<dbReference type="GO" id="GO:0005912">
    <property type="term" value="C:adherens junction"/>
    <property type="evidence" value="ECO:0007669"/>
    <property type="project" value="TreeGrafter"/>
</dbReference>
<gene>
    <name evidence="2" type="ORF">AB205_0012580</name>
</gene>
<dbReference type="GO" id="GO:0005737">
    <property type="term" value="C:cytoplasm"/>
    <property type="evidence" value="ECO:0007669"/>
    <property type="project" value="TreeGrafter"/>
</dbReference>
<dbReference type="GO" id="GO:0005886">
    <property type="term" value="C:plasma membrane"/>
    <property type="evidence" value="ECO:0007669"/>
    <property type="project" value="TreeGrafter"/>
</dbReference>
<dbReference type="GO" id="GO:0098609">
    <property type="term" value="P:cell-cell adhesion"/>
    <property type="evidence" value="ECO:0007669"/>
    <property type="project" value="InterPro"/>
</dbReference>
<keyword evidence="3" id="KW-1185">Reference proteome</keyword>
<organism evidence="2 3">
    <name type="scientific">Aquarana catesbeiana</name>
    <name type="common">American bullfrog</name>
    <name type="synonym">Rana catesbeiana</name>
    <dbReference type="NCBI Taxonomy" id="8400"/>
    <lineage>
        <taxon>Eukaryota</taxon>
        <taxon>Metazoa</taxon>
        <taxon>Chordata</taxon>
        <taxon>Craniata</taxon>
        <taxon>Vertebrata</taxon>
        <taxon>Euteleostomi</taxon>
        <taxon>Amphibia</taxon>
        <taxon>Batrachia</taxon>
        <taxon>Anura</taxon>
        <taxon>Neobatrachia</taxon>
        <taxon>Ranoidea</taxon>
        <taxon>Ranidae</taxon>
        <taxon>Aquarana</taxon>
    </lineage>
</organism>
<dbReference type="Proteomes" id="UP000228934">
    <property type="component" value="Unassembled WGS sequence"/>
</dbReference>
<evidence type="ECO:0000256" key="1">
    <source>
        <dbReference type="ARBA" id="ARBA00022737"/>
    </source>
</evidence>
<evidence type="ECO:0000313" key="3">
    <source>
        <dbReference type="Proteomes" id="UP000228934"/>
    </source>
</evidence>
<reference evidence="3" key="1">
    <citation type="journal article" date="2017" name="Nat. Commun.">
        <title>The North American bullfrog draft genome provides insight into hormonal regulation of long noncoding RNA.</title>
        <authorList>
            <person name="Hammond S.A."/>
            <person name="Warren R.L."/>
            <person name="Vandervalk B.P."/>
            <person name="Kucuk E."/>
            <person name="Khan H."/>
            <person name="Gibb E.A."/>
            <person name="Pandoh P."/>
            <person name="Kirk H."/>
            <person name="Zhao Y."/>
            <person name="Jones M."/>
            <person name="Mungall A.J."/>
            <person name="Coope R."/>
            <person name="Pleasance S."/>
            <person name="Moore R.A."/>
            <person name="Holt R.A."/>
            <person name="Round J.M."/>
            <person name="Ohora S."/>
            <person name="Walle B.V."/>
            <person name="Veldhoen N."/>
            <person name="Helbing C.C."/>
            <person name="Birol I."/>
        </authorList>
    </citation>
    <scope>NUCLEOTIDE SEQUENCE [LARGE SCALE GENOMIC DNA]</scope>
</reference>
<dbReference type="GO" id="GO:0005634">
    <property type="term" value="C:nucleus"/>
    <property type="evidence" value="ECO:0007669"/>
    <property type="project" value="TreeGrafter"/>
</dbReference>
<dbReference type="OrthoDB" id="3245100at2759"/>
<name>A0A2G9RDK0_AQUCT</name>
<dbReference type="AlphaFoldDB" id="A0A2G9RDK0"/>
<keyword evidence="1" id="KW-0677">Repeat</keyword>
<dbReference type="EMBL" id="KV949266">
    <property type="protein sequence ID" value="PIO25960.1"/>
    <property type="molecule type" value="Genomic_DNA"/>
</dbReference>
<protein>
    <submittedName>
        <fullName evidence="2">Uncharacterized protein</fullName>
    </submittedName>
</protein>
<dbReference type="PANTHER" id="PTHR10372">
    <property type="entry name" value="PLAKOPHILLIN-RELATED"/>
    <property type="match status" value="1"/>
</dbReference>
<dbReference type="InterPro" id="IPR028435">
    <property type="entry name" value="Plakophilin/d_Catenin"/>
</dbReference>
<dbReference type="Gene3D" id="1.25.10.10">
    <property type="entry name" value="Leucine-rich Repeat Variant"/>
    <property type="match status" value="1"/>
</dbReference>
<proteinExistence type="predicted"/>
<dbReference type="InterPro" id="IPR011989">
    <property type="entry name" value="ARM-like"/>
</dbReference>
<dbReference type="PANTHER" id="PTHR10372:SF6">
    <property type="entry name" value="CATENIN DELTA-1"/>
    <property type="match status" value="1"/>
</dbReference>
<sequence>MELVDQALYTLTQEILVPYSGWKKEGGSVNMEDGKSQHIEWEPSLINTTGCLRNISSERSEARRKMRECEGLVDSVVHVLRSEVGHGHVNSKVQIHAPLN</sequence>
<accession>A0A2G9RDK0</accession>
<evidence type="ECO:0000313" key="2">
    <source>
        <dbReference type="EMBL" id="PIO25960.1"/>
    </source>
</evidence>